<evidence type="ECO:0000256" key="1">
    <source>
        <dbReference type="SAM" id="SignalP"/>
    </source>
</evidence>
<keyword evidence="1" id="KW-0732">Signal</keyword>
<dbReference type="Proteomes" id="UP001280581">
    <property type="component" value="Unassembled WGS sequence"/>
</dbReference>
<sequence length="327" mass="37474">MGFKRLLYLLSLSPTFSTVRGEAATGISATAETNTECKTCPHSLCPNTLYYSYDEPLNVTCWTRGTRIVDSNLWLRSTSDCYVTEYDLTDNTTDWTSTLPYCGEDSEDEDLTLEDATTKYKTECRICTSISCDTVAYLKENTELELTCWTPTGQIIIDDPYWMKTTNNCYVAQKNLYSKPDITYLDPCGPIPFMEIATHFNENGTSEVNKRSSPREERFLPETKALSSPDHEVITPAYLINVTVGEEYAYCRTCADDSCRAERRYVFDQEVWLQCLVNTNGTWWSETTDFCYVKNSDFWQYPEGDYYRNPLCEYFDEPGSGPGDEDD</sequence>
<proteinExistence type="predicted"/>
<dbReference type="AlphaFoldDB" id="A0AAN6M2P5"/>
<evidence type="ECO:0000313" key="2">
    <source>
        <dbReference type="EMBL" id="KAK3210134.1"/>
    </source>
</evidence>
<organism evidence="2 3">
    <name type="scientific">Pseudopithomyces chartarum</name>
    <dbReference type="NCBI Taxonomy" id="1892770"/>
    <lineage>
        <taxon>Eukaryota</taxon>
        <taxon>Fungi</taxon>
        <taxon>Dikarya</taxon>
        <taxon>Ascomycota</taxon>
        <taxon>Pezizomycotina</taxon>
        <taxon>Dothideomycetes</taxon>
        <taxon>Pleosporomycetidae</taxon>
        <taxon>Pleosporales</taxon>
        <taxon>Massarineae</taxon>
        <taxon>Didymosphaeriaceae</taxon>
        <taxon>Pseudopithomyces</taxon>
    </lineage>
</organism>
<evidence type="ECO:0000313" key="3">
    <source>
        <dbReference type="Proteomes" id="UP001280581"/>
    </source>
</evidence>
<comment type="caution">
    <text evidence="2">The sequence shown here is derived from an EMBL/GenBank/DDBJ whole genome shotgun (WGS) entry which is preliminary data.</text>
</comment>
<gene>
    <name evidence="2" type="ORF">GRF29_44g1728573</name>
</gene>
<name>A0AAN6M2P5_9PLEO</name>
<accession>A0AAN6M2P5</accession>
<dbReference type="EMBL" id="WVTA01000005">
    <property type="protein sequence ID" value="KAK3210134.1"/>
    <property type="molecule type" value="Genomic_DNA"/>
</dbReference>
<protein>
    <submittedName>
        <fullName evidence="2">Uncharacterized protein</fullName>
    </submittedName>
</protein>
<reference evidence="2 3" key="1">
    <citation type="submission" date="2021-02" db="EMBL/GenBank/DDBJ databases">
        <title>Genome assembly of Pseudopithomyces chartarum.</title>
        <authorList>
            <person name="Jauregui R."/>
            <person name="Singh J."/>
            <person name="Voisey C."/>
        </authorList>
    </citation>
    <scope>NUCLEOTIDE SEQUENCE [LARGE SCALE GENOMIC DNA]</scope>
    <source>
        <strain evidence="2 3">AGR01</strain>
    </source>
</reference>
<keyword evidence="3" id="KW-1185">Reference proteome</keyword>
<feature type="chain" id="PRO_5042821582" evidence="1">
    <location>
        <begin position="22"/>
        <end position="327"/>
    </location>
</feature>
<feature type="signal peptide" evidence="1">
    <location>
        <begin position="1"/>
        <end position="21"/>
    </location>
</feature>